<name>A0A5C5YKA2_9BACT</name>
<comment type="caution">
    <text evidence="1">The sequence shown here is derived from an EMBL/GenBank/DDBJ whole genome shotgun (WGS) entry which is preliminary data.</text>
</comment>
<keyword evidence="2" id="KW-1185">Reference proteome</keyword>
<protein>
    <submittedName>
        <fullName evidence="1">Uncharacterized protein</fullName>
    </submittedName>
</protein>
<evidence type="ECO:0000313" key="1">
    <source>
        <dbReference type="EMBL" id="TWT75294.1"/>
    </source>
</evidence>
<sequence length="63" mass="6968">MLAFLPILPMTLPPQPDSSLGQFGLEFLRAAPMREELAHPSEACAGTQRRAFGEFLLYSPMAF</sequence>
<organism evidence="1 2">
    <name type="scientific">Allorhodopirellula solitaria</name>
    <dbReference type="NCBI Taxonomy" id="2527987"/>
    <lineage>
        <taxon>Bacteria</taxon>
        <taxon>Pseudomonadati</taxon>
        <taxon>Planctomycetota</taxon>
        <taxon>Planctomycetia</taxon>
        <taxon>Pirellulales</taxon>
        <taxon>Pirellulaceae</taxon>
        <taxon>Allorhodopirellula</taxon>
    </lineage>
</organism>
<gene>
    <name evidence="1" type="ORF">CA85_05840</name>
</gene>
<accession>A0A5C5YKA2</accession>
<evidence type="ECO:0000313" key="2">
    <source>
        <dbReference type="Proteomes" id="UP000318053"/>
    </source>
</evidence>
<dbReference type="AlphaFoldDB" id="A0A5C5YKA2"/>
<proteinExistence type="predicted"/>
<reference evidence="1 2" key="1">
    <citation type="submission" date="2019-02" db="EMBL/GenBank/DDBJ databases">
        <title>Deep-cultivation of Planctomycetes and their phenomic and genomic characterization uncovers novel biology.</title>
        <authorList>
            <person name="Wiegand S."/>
            <person name="Jogler M."/>
            <person name="Boedeker C."/>
            <person name="Pinto D."/>
            <person name="Vollmers J."/>
            <person name="Rivas-Marin E."/>
            <person name="Kohn T."/>
            <person name="Peeters S.H."/>
            <person name="Heuer A."/>
            <person name="Rast P."/>
            <person name="Oberbeckmann S."/>
            <person name="Bunk B."/>
            <person name="Jeske O."/>
            <person name="Meyerdierks A."/>
            <person name="Storesund J.E."/>
            <person name="Kallscheuer N."/>
            <person name="Luecker S."/>
            <person name="Lage O.M."/>
            <person name="Pohl T."/>
            <person name="Merkel B.J."/>
            <person name="Hornburger P."/>
            <person name="Mueller R.-W."/>
            <person name="Bruemmer F."/>
            <person name="Labrenz M."/>
            <person name="Spormann A.M."/>
            <person name="Op Den Camp H."/>
            <person name="Overmann J."/>
            <person name="Amann R."/>
            <person name="Jetten M.S.M."/>
            <person name="Mascher T."/>
            <person name="Medema M.H."/>
            <person name="Devos D.P."/>
            <person name="Kaster A.-K."/>
            <person name="Ovreas L."/>
            <person name="Rohde M."/>
            <person name="Galperin M.Y."/>
            <person name="Jogler C."/>
        </authorList>
    </citation>
    <scope>NUCLEOTIDE SEQUENCE [LARGE SCALE GENOMIC DNA]</scope>
    <source>
        <strain evidence="1 2">CA85</strain>
    </source>
</reference>
<dbReference type="EMBL" id="SJPK01000001">
    <property type="protein sequence ID" value="TWT75294.1"/>
    <property type="molecule type" value="Genomic_DNA"/>
</dbReference>
<dbReference type="Proteomes" id="UP000318053">
    <property type="component" value="Unassembled WGS sequence"/>
</dbReference>